<evidence type="ECO:0000313" key="6">
    <source>
        <dbReference type="EMBL" id="OZY87226.1"/>
    </source>
</evidence>
<keyword evidence="2" id="KW-0378">Hydrolase</keyword>
<evidence type="ECO:0000256" key="1">
    <source>
        <dbReference type="ARBA" id="ARBA00008891"/>
    </source>
</evidence>
<evidence type="ECO:0000256" key="4">
    <source>
        <dbReference type="SAM" id="SignalP"/>
    </source>
</evidence>
<dbReference type="Pfam" id="PF01095">
    <property type="entry name" value="Pectinesterase"/>
    <property type="match status" value="1"/>
</dbReference>
<dbReference type="EMBL" id="NHNI01000001">
    <property type="protein sequence ID" value="OZY87226.1"/>
    <property type="molecule type" value="Genomic_DNA"/>
</dbReference>
<organism evidence="6 7">
    <name type="scientific">Cellvibrio mixtus</name>
    <dbReference type="NCBI Taxonomy" id="39650"/>
    <lineage>
        <taxon>Bacteria</taxon>
        <taxon>Pseudomonadati</taxon>
        <taxon>Pseudomonadota</taxon>
        <taxon>Gammaproteobacteria</taxon>
        <taxon>Cellvibrionales</taxon>
        <taxon>Cellvibrionaceae</taxon>
        <taxon>Cellvibrio</taxon>
    </lineage>
</organism>
<dbReference type="RefSeq" id="WP_094984686.1">
    <property type="nucleotide sequence ID" value="NZ_NHNI01000001.1"/>
</dbReference>
<dbReference type="PANTHER" id="PTHR31321">
    <property type="entry name" value="ACYL-COA THIOESTER HYDROLASE YBHC-RELATED"/>
    <property type="match status" value="1"/>
</dbReference>
<evidence type="ECO:0000259" key="5">
    <source>
        <dbReference type="Pfam" id="PF01095"/>
    </source>
</evidence>
<dbReference type="InterPro" id="IPR011050">
    <property type="entry name" value="Pectin_lyase_fold/virulence"/>
</dbReference>
<evidence type="ECO:0000313" key="7">
    <source>
        <dbReference type="Proteomes" id="UP000216101"/>
    </source>
</evidence>
<protein>
    <submittedName>
        <fullName evidence="6">Pectin esterase</fullName>
    </submittedName>
</protein>
<gene>
    <name evidence="6" type="ORF">CBP51_09660</name>
</gene>
<dbReference type="Proteomes" id="UP000216101">
    <property type="component" value="Unassembled WGS sequence"/>
</dbReference>
<dbReference type="InterPro" id="IPR012334">
    <property type="entry name" value="Pectin_lyas_fold"/>
</dbReference>
<dbReference type="GO" id="GO:0030599">
    <property type="term" value="F:pectinesterase activity"/>
    <property type="evidence" value="ECO:0007669"/>
    <property type="project" value="InterPro"/>
</dbReference>
<feature type="signal peptide" evidence="4">
    <location>
        <begin position="1"/>
        <end position="19"/>
    </location>
</feature>
<sequence length="365" mass="40342">MLLRAQLLLLLSLFIAGCATPLSSTYDARVDPAAKMNAHNFPTIQAALNAAPVNAQKPYRIFIVAGDYYEKLIIDKPNIHLYGAGAANTRIHYDAYAGQEYSAGKTWGTAGSATLTLRAPGIALHQLTVENSFDFLHNDSLQPDATERVGNTQAVALLLDSGSDTFFARDIALLGYQDTLYVNSGRSWFDRSLIAGNVDYIFGRGNALFTHSEIKTLERGRANFPHGYITAPSTQISDEYGLTFIHCKLTRAESVPDNSVPLGRPWHPTTQFVDGRYADPNAMGKAVFINTWMDAHITRDGWYSMNGTAKDGTKIPFLPEDARFFEYNSRGPGAAANNSRRQLRDQEVNNYTHEKILGNWQPEGL</sequence>
<reference evidence="7" key="1">
    <citation type="submission" date="2017-05" db="EMBL/GenBank/DDBJ databases">
        <authorList>
            <person name="Barney B.M."/>
        </authorList>
    </citation>
    <scope>NUCLEOTIDE SEQUENCE [LARGE SCALE GENOMIC DNA]</scope>
    <source>
        <strain evidence="7">PSBB022</strain>
    </source>
</reference>
<comment type="similarity">
    <text evidence="1">Belongs to the pectinesterase family.</text>
</comment>
<accession>A0A266QC61</accession>
<evidence type="ECO:0000256" key="3">
    <source>
        <dbReference type="ARBA" id="ARBA00023085"/>
    </source>
</evidence>
<dbReference type="SUPFAM" id="SSF51126">
    <property type="entry name" value="Pectin lyase-like"/>
    <property type="match status" value="1"/>
</dbReference>
<name>A0A266QC61_9GAMM</name>
<dbReference type="GO" id="GO:0042545">
    <property type="term" value="P:cell wall modification"/>
    <property type="evidence" value="ECO:0007669"/>
    <property type="project" value="InterPro"/>
</dbReference>
<feature type="domain" description="Pectinesterase catalytic" evidence="5">
    <location>
        <begin position="34"/>
        <end position="353"/>
    </location>
</feature>
<dbReference type="PANTHER" id="PTHR31321:SF57">
    <property type="entry name" value="PECTINESTERASE 53-RELATED"/>
    <property type="match status" value="1"/>
</dbReference>
<dbReference type="PROSITE" id="PS51257">
    <property type="entry name" value="PROKAR_LIPOPROTEIN"/>
    <property type="match status" value="1"/>
</dbReference>
<comment type="caution">
    <text evidence="6">The sequence shown here is derived from an EMBL/GenBank/DDBJ whole genome shotgun (WGS) entry which is preliminary data.</text>
</comment>
<feature type="chain" id="PRO_5012763371" evidence="4">
    <location>
        <begin position="20"/>
        <end position="365"/>
    </location>
</feature>
<dbReference type="Gene3D" id="2.160.20.10">
    <property type="entry name" value="Single-stranded right-handed beta-helix, Pectin lyase-like"/>
    <property type="match status" value="1"/>
</dbReference>
<keyword evidence="4" id="KW-0732">Signal</keyword>
<keyword evidence="3" id="KW-0063">Aspartyl esterase</keyword>
<keyword evidence="7" id="KW-1185">Reference proteome</keyword>
<dbReference type="AlphaFoldDB" id="A0A266QC61"/>
<evidence type="ECO:0000256" key="2">
    <source>
        <dbReference type="ARBA" id="ARBA00022801"/>
    </source>
</evidence>
<dbReference type="InterPro" id="IPR000070">
    <property type="entry name" value="Pectinesterase_cat"/>
</dbReference>
<dbReference type="GO" id="GO:0009279">
    <property type="term" value="C:cell outer membrane"/>
    <property type="evidence" value="ECO:0007669"/>
    <property type="project" value="TreeGrafter"/>
</dbReference>
<proteinExistence type="inferred from homology"/>